<proteinExistence type="predicted"/>
<name>A0ACB9R1J8_9MYRT</name>
<keyword evidence="2" id="KW-1185">Reference proteome</keyword>
<evidence type="ECO:0000313" key="1">
    <source>
        <dbReference type="EMBL" id="KAI4372398.1"/>
    </source>
</evidence>
<organism evidence="1 2">
    <name type="scientific">Melastoma candidum</name>
    <dbReference type="NCBI Taxonomy" id="119954"/>
    <lineage>
        <taxon>Eukaryota</taxon>
        <taxon>Viridiplantae</taxon>
        <taxon>Streptophyta</taxon>
        <taxon>Embryophyta</taxon>
        <taxon>Tracheophyta</taxon>
        <taxon>Spermatophyta</taxon>
        <taxon>Magnoliopsida</taxon>
        <taxon>eudicotyledons</taxon>
        <taxon>Gunneridae</taxon>
        <taxon>Pentapetalae</taxon>
        <taxon>rosids</taxon>
        <taxon>malvids</taxon>
        <taxon>Myrtales</taxon>
        <taxon>Melastomataceae</taxon>
        <taxon>Melastomatoideae</taxon>
        <taxon>Melastomateae</taxon>
        <taxon>Melastoma</taxon>
    </lineage>
</organism>
<comment type="caution">
    <text evidence="1">The sequence shown here is derived from an EMBL/GenBank/DDBJ whole genome shotgun (WGS) entry which is preliminary data.</text>
</comment>
<protein>
    <submittedName>
        <fullName evidence="1">Uncharacterized protein</fullName>
    </submittedName>
</protein>
<dbReference type="Proteomes" id="UP001057402">
    <property type="component" value="Chromosome 4"/>
</dbReference>
<reference evidence="2" key="1">
    <citation type="journal article" date="2023" name="Front. Plant Sci.">
        <title>Chromosomal-level genome assembly of Melastoma candidum provides insights into trichome evolution.</title>
        <authorList>
            <person name="Zhong Y."/>
            <person name="Wu W."/>
            <person name="Sun C."/>
            <person name="Zou P."/>
            <person name="Liu Y."/>
            <person name="Dai S."/>
            <person name="Zhou R."/>
        </authorList>
    </citation>
    <scope>NUCLEOTIDE SEQUENCE [LARGE SCALE GENOMIC DNA]</scope>
</reference>
<dbReference type="EMBL" id="CM042883">
    <property type="protein sequence ID" value="KAI4372398.1"/>
    <property type="molecule type" value="Genomic_DNA"/>
</dbReference>
<accession>A0ACB9R1J8</accession>
<gene>
    <name evidence="1" type="ORF">MLD38_010636</name>
</gene>
<sequence length="340" mass="37352">MDNSRNWQDDHLGVNKIGKNIRKSPLHQPNFANNNGNYPNGSNDDGNASRQPQPQVYNIDKNDFRSVVQHLTGSPACDRLPLPRPPNNPPKPQSMRLQKIRPTPLSPMRRPQFPPLVSVRVSPPPVPYHNTNFAGAAPYGRLSPRNFQTAAPYGQPSPRNFQTVPPGAPPFVGNTNECPISAYMRYLQTPLVDPASGGDQLPYQPSQHQILPPPAGLHLNPHWPMLPSPRMTGPMPYPPFHSVSSPQMNGVSMPALLPSPTSQFLLPSPSNYLNLQSPRSSYPLLSPGFQFPLPFPSSFLFSPMTQPGILGPGPQPPPSPGMFPLSPVFSALPSPRWRDQ</sequence>
<evidence type="ECO:0000313" key="2">
    <source>
        <dbReference type="Proteomes" id="UP001057402"/>
    </source>
</evidence>